<keyword evidence="18" id="KW-1185">Reference proteome</keyword>
<dbReference type="EMBL" id="AP024169">
    <property type="protein sequence ID" value="BCN31515.1"/>
    <property type="molecule type" value="Genomic_DNA"/>
</dbReference>
<dbReference type="Proteomes" id="UP000595897">
    <property type="component" value="Chromosome"/>
</dbReference>
<evidence type="ECO:0000313" key="18">
    <source>
        <dbReference type="Proteomes" id="UP000595897"/>
    </source>
</evidence>
<keyword evidence="17" id="KW-0282">Flagellum</keyword>
<dbReference type="InterPro" id="IPR047040">
    <property type="entry name" value="FlhF__GTPase_dom"/>
</dbReference>
<evidence type="ECO:0000256" key="8">
    <source>
        <dbReference type="ARBA" id="ARBA00022927"/>
    </source>
</evidence>
<comment type="function">
    <text evidence="12">Necessary for flagellar biosynthesis. May be involved in translocation of the flagellum.</text>
</comment>
<dbReference type="FunFam" id="3.40.50.300:FF:000695">
    <property type="entry name" value="Flagellar biosynthesis regulator FlhF"/>
    <property type="match status" value="1"/>
</dbReference>
<evidence type="ECO:0000259" key="16">
    <source>
        <dbReference type="SMART" id="SM00962"/>
    </source>
</evidence>
<dbReference type="SMART" id="SM00962">
    <property type="entry name" value="SRP54"/>
    <property type="match status" value="1"/>
</dbReference>
<dbReference type="GO" id="GO:0005886">
    <property type="term" value="C:plasma membrane"/>
    <property type="evidence" value="ECO:0007669"/>
    <property type="project" value="UniProtKB-SubCell"/>
</dbReference>
<dbReference type="GO" id="GO:0005525">
    <property type="term" value="F:GTP binding"/>
    <property type="evidence" value="ECO:0007669"/>
    <property type="project" value="UniProtKB-UniRule"/>
</dbReference>
<dbReference type="KEGG" id="ahb:bsdtb5_28100"/>
<proteinExistence type="inferred from homology"/>
<dbReference type="NCBIfam" id="TIGR03499">
    <property type="entry name" value="FlhF"/>
    <property type="match status" value="1"/>
</dbReference>
<evidence type="ECO:0000256" key="7">
    <source>
        <dbReference type="ARBA" id="ARBA00022795"/>
    </source>
</evidence>
<evidence type="ECO:0000256" key="12">
    <source>
        <dbReference type="ARBA" id="ARBA00025337"/>
    </source>
</evidence>
<evidence type="ECO:0000256" key="4">
    <source>
        <dbReference type="ARBA" id="ARBA00022448"/>
    </source>
</evidence>
<evidence type="ECO:0000259" key="15">
    <source>
        <dbReference type="SMART" id="SM00382"/>
    </source>
</evidence>
<dbReference type="CDD" id="cd17873">
    <property type="entry name" value="FlhF"/>
    <property type="match status" value="1"/>
</dbReference>
<keyword evidence="8" id="KW-0653">Protein transport</keyword>
<sequence length="417" mass="46800">MIIKKFQATTEKDAIMLAKDDLGKDAIVMNIKTIAPKGLARLFKKPSVEITAAVDDSLPIKNNTSFASVNSYSSIQMNSMPKTNDLFSEKNLKDNTIFEKEKKQFNYGFQNGESYFNDKETAIEEKLNNLQELLEQQMKEKEITQQENAKKEEVRNEYLELVFKQLVQNEVDEEYANQIINEVEGSVSNALSVDQVLSSVYQKLVLKLGQANEIALEGKKPNFVFFIGPTGVGKTTTIAKIASTLKMNENAKVALLTSDTYRIAAVEQLRIYANILSVPIKVIYTADEMLEAKEEFADYDVILVDTAGRSHKNVEQRNDLLTLLDTVEEENKEIYLVLSATTKYKDLLKIMASYSEVNDFNLIFTKLDETSCIGNILNIKMATNASLSYATWGQNVPDDIGKIDAQNIAKQLLGGND</sequence>
<dbReference type="GO" id="GO:0005047">
    <property type="term" value="F:signal recognition particle binding"/>
    <property type="evidence" value="ECO:0007669"/>
    <property type="project" value="TreeGrafter"/>
</dbReference>
<dbReference type="SMART" id="SM00382">
    <property type="entry name" value="AAA"/>
    <property type="match status" value="1"/>
</dbReference>
<dbReference type="InterPro" id="IPR000897">
    <property type="entry name" value="SRP54_GTPase_dom"/>
</dbReference>
<keyword evidence="17" id="KW-0969">Cilium</keyword>
<keyword evidence="14" id="KW-0175">Coiled coil</keyword>
<dbReference type="Gene3D" id="1.20.120.1380">
    <property type="entry name" value="Flagellar FlhF biosynthesis protein, N domain"/>
    <property type="match status" value="1"/>
</dbReference>
<dbReference type="InterPro" id="IPR020006">
    <property type="entry name" value="FlhF"/>
</dbReference>
<evidence type="ECO:0000256" key="11">
    <source>
        <dbReference type="ARBA" id="ARBA00023225"/>
    </source>
</evidence>
<evidence type="ECO:0000256" key="2">
    <source>
        <dbReference type="ARBA" id="ARBA00008531"/>
    </source>
</evidence>
<dbReference type="Gene3D" id="3.40.50.300">
    <property type="entry name" value="P-loop containing nucleotide triphosphate hydrolases"/>
    <property type="match status" value="1"/>
</dbReference>
<organism evidence="17 18">
    <name type="scientific">Anaeromicropila herbilytica</name>
    <dbReference type="NCBI Taxonomy" id="2785025"/>
    <lineage>
        <taxon>Bacteria</taxon>
        <taxon>Bacillati</taxon>
        <taxon>Bacillota</taxon>
        <taxon>Clostridia</taxon>
        <taxon>Lachnospirales</taxon>
        <taxon>Lachnospiraceae</taxon>
        <taxon>Anaeromicropila</taxon>
    </lineage>
</organism>
<evidence type="ECO:0000256" key="5">
    <source>
        <dbReference type="ARBA" id="ARBA00022475"/>
    </source>
</evidence>
<dbReference type="GO" id="GO:0015031">
    <property type="term" value="P:protein transport"/>
    <property type="evidence" value="ECO:0007669"/>
    <property type="project" value="UniProtKB-KW"/>
</dbReference>
<feature type="coiled-coil region" evidence="14">
    <location>
        <begin position="116"/>
        <end position="154"/>
    </location>
</feature>
<evidence type="ECO:0000256" key="6">
    <source>
        <dbReference type="ARBA" id="ARBA00022741"/>
    </source>
</evidence>
<dbReference type="InterPro" id="IPR003593">
    <property type="entry name" value="AAA+_ATPase"/>
</dbReference>
<name>A0A7R7EMC2_9FIRM</name>
<comment type="similarity">
    <text evidence="2">Belongs to the GTP-binding SRP family.</text>
</comment>
<keyword evidence="9" id="KW-0342">GTP-binding</keyword>
<keyword evidence="11" id="KW-1006">Bacterial flagellum protein export</keyword>
<keyword evidence="5" id="KW-1003">Cell membrane</keyword>
<reference evidence="17 18" key="1">
    <citation type="submission" date="2020-11" db="EMBL/GenBank/DDBJ databases">
        <title>Draft genome sequencing of a Lachnospiraceae strain isolated from anoxic soil subjected to BSD treatment.</title>
        <authorList>
            <person name="Uek A."/>
            <person name="Tonouchi A."/>
        </authorList>
    </citation>
    <scope>NUCLEOTIDE SEQUENCE [LARGE SCALE GENOMIC DNA]</scope>
    <source>
        <strain evidence="17 18">TB5</strain>
    </source>
</reference>
<evidence type="ECO:0000313" key="17">
    <source>
        <dbReference type="EMBL" id="BCN31515.1"/>
    </source>
</evidence>
<accession>A0A7R7EMC2</accession>
<keyword evidence="7" id="KW-1005">Bacterial flagellum biogenesis</keyword>
<dbReference type="GO" id="GO:0044781">
    <property type="term" value="P:bacterial-type flagellum organization"/>
    <property type="evidence" value="ECO:0007669"/>
    <property type="project" value="UniProtKB-UniRule"/>
</dbReference>
<dbReference type="RefSeq" id="WP_271712629.1">
    <property type="nucleotide sequence ID" value="NZ_AP024169.1"/>
</dbReference>
<gene>
    <name evidence="17" type="primary">flhF</name>
    <name evidence="17" type="ORF">bsdtb5_28100</name>
</gene>
<dbReference type="AlphaFoldDB" id="A0A7R7EMC2"/>
<dbReference type="PANTHER" id="PTHR43134">
    <property type="entry name" value="SIGNAL RECOGNITION PARTICLE RECEPTOR SUBUNIT ALPHA"/>
    <property type="match status" value="1"/>
</dbReference>
<evidence type="ECO:0000256" key="13">
    <source>
        <dbReference type="NCBIfam" id="TIGR03499"/>
    </source>
</evidence>
<keyword evidence="17" id="KW-0966">Cell projection</keyword>
<dbReference type="InterPro" id="IPR027417">
    <property type="entry name" value="P-loop_NTPase"/>
</dbReference>
<dbReference type="SUPFAM" id="SSF52540">
    <property type="entry name" value="P-loop containing nucleoside triphosphate hydrolases"/>
    <property type="match status" value="1"/>
</dbReference>
<feature type="domain" description="AAA+ ATPase" evidence="15">
    <location>
        <begin position="220"/>
        <end position="362"/>
    </location>
</feature>
<dbReference type="GO" id="GO:0006614">
    <property type="term" value="P:SRP-dependent cotranslational protein targeting to membrane"/>
    <property type="evidence" value="ECO:0007669"/>
    <property type="project" value="UniProtKB-UniRule"/>
</dbReference>
<dbReference type="GO" id="GO:0003924">
    <property type="term" value="F:GTPase activity"/>
    <property type="evidence" value="ECO:0007669"/>
    <property type="project" value="UniProtKB-UniRule"/>
</dbReference>
<comment type="subcellular location">
    <subcellularLocation>
        <location evidence="1">Cell membrane</location>
        <topology evidence="1">Peripheral membrane protein</topology>
        <orientation evidence="1">Cytoplasmic side</orientation>
    </subcellularLocation>
</comment>
<keyword evidence="6" id="KW-0547">Nucleotide-binding</keyword>
<keyword evidence="10" id="KW-0472">Membrane</keyword>
<evidence type="ECO:0000256" key="9">
    <source>
        <dbReference type="ARBA" id="ARBA00023134"/>
    </source>
</evidence>
<evidence type="ECO:0000256" key="10">
    <source>
        <dbReference type="ARBA" id="ARBA00023136"/>
    </source>
</evidence>
<protein>
    <recommendedName>
        <fullName evidence="3 13">Flagellar biosynthesis protein FlhF</fullName>
    </recommendedName>
</protein>
<feature type="domain" description="SRP54-type proteins GTP-binding" evidence="16">
    <location>
        <begin position="221"/>
        <end position="414"/>
    </location>
</feature>
<dbReference type="PANTHER" id="PTHR43134:SF3">
    <property type="entry name" value="FLAGELLAR BIOSYNTHESIS PROTEIN FLHF"/>
    <property type="match status" value="1"/>
</dbReference>
<dbReference type="Pfam" id="PF00448">
    <property type="entry name" value="SRP54"/>
    <property type="match status" value="1"/>
</dbReference>
<keyword evidence="4" id="KW-0813">Transport</keyword>
<evidence type="ECO:0000256" key="14">
    <source>
        <dbReference type="SAM" id="Coils"/>
    </source>
</evidence>
<evidence type="ECO:0000256" key="3">
    <source>
        <dbReference type="ARBA" id="ARBA00014919"/>
    </source>
</evidence>
<evidence type="ECO:0000256" key="1">
    <source>
        <dbReference type="ARBA" id="ARBA00004413"/>
    </source>
</evidence>